<evidence type="ECO:0000256" key="4">
    <source>
        <dbReference type="ARBA" id="ARBA00022884"/>
    </source>
</evidence>
<evidence type="ECO:0000313" key="8">
    <source>
        <dbReference type="Proteomes" id="UP001601303"/>
    </source>
</evidence>
<feature type="binding site" evidence="5">
    <location>
        <position position="89"/>
    </location>
    <ligand>
        <name>S-adenosyl-L-methionine</name>
        <dbReference type="ChEBI" id="CHEBI:59789"/>
    </ligand>
</feature>
<keyword evidence="1 5" id="KW-0489">Methyltransferase</keyword>
<dbReference type="InterPro" id="IPR023165">
    <property type="entry name" value="rRNA_Ade_diMease-like_C"/>
</dbReference>
<dbReference type="PANTHER" id="PTHR11727">
    <property type="entry name" value="DIMETHYLADENOSINE TRANSFERASE"/>
    <property type="match status" value="1"/>
</dbReference>
<feature type="binding site" evidence="5">
    <location>
        <position position="16"/>
    </location>
    <ligand>
        <name>S-adenosyl-L-methionine</name>
        <dbReference type="ChEBI" id="CHEBI:59789"/>
    </ligand>
</feature>
<evidence type="ECO:0000256" key="5">
    <source>
        <dbReference type="PROSITE-ProRule" id="PRU01026"/>
    </source>
</evidence>
<dbReference type="RefSeq" id="WP_388111579.1">
    <property type="nucleotide sequence ID" value="NZ_JBIAHM010000012.1"/>
</dbReference>
<gene>
    <name evidence="7" type="primary">erm</name>
    <name evidence="7" type="ORF">ACFYNQ_32000</name>
</gene>
<evidence type="ECO:0000256" key="1">
    <source>
        <dbReference type="ARBA" id="ARBA00022603"/>
    </source>
</evidence>
<dbReference type="EMBL" id="JBIAHM010000012">
    <property type="protein sequence ID" value="MFE9603173.1"/>
    <property type="molecule type" value="Genomic_DNA"/>
</dbReference>
<dbReference type="InterPro" id="IPR029063">
    <property type="entry name" value="SAM-dependent_MTases_sf"/>
</dbReference>
<evidence type="ECO:0000256" key="3">
    <source>
        <dbReference type="ARBA" id="ARBA00022691"/>
    </source>
</evidence>
<dbReference type="PROSITE" id="PS51689">
    <property type="entry name" value="SAM_RNA_A_N6_MT"/>
    <property type="match status" value="1"/>
</dbReference>
<keyword evidence="8" id="KW-1185">Reference proteome</keyword>
<feature type="binding site" evidence="5">
    <location>
        <position position="64"/>
    </location>
    <ligand>
        <name>S-adenosyl-L-methionine</name>
        <dbReference type="ChEBI" id="CHEBI:59789"/>
    </ligand>
</feature>
<keyword evidence="3 5" id="KW-0949">S-adenosyl-L-methionine</keyword>
<dbReference type="InterPro" id="IPR020598">
    <property type="entry name" value="rRNA_Ade_methylase_Trfase_N"/>
</dbReference>
<dbReference type="SMART" id="SM00650">
    <property type="entry name" value="rADc"/>
    <property type="match status" value="1"/>
</dbReference>
<dbReference type="SUPFAM" id="SSF53335">
    <property type="entry name" value="S-adenosyl-L-methionine-dependent methyltransferases"/>
    <property type="match status" value="1"/>
</dbReference>
<accession>A0ABW6MCX6</accession>
<dbReference type="PANTHER" id="PTHR11727:SF7">
    <property type="entry name" value="DIMETHYLADENOSINE TRANSFERASE-RELATED"/>
    <property type="match status" value="1"/>
</dbReference>
<organism evidence="7 8">
    <name type="scientific">Streptomyces hokutonensis</name>
    <dbReference type="NCBI Taxonomy" id="1306990"/>
    <lineage>
        <taxon>Bacteria</taxon>
        <taxon>Bacillati</taxon>
        <taxon>Actinomycetota</taxon>
        <taxon>Actinomycetes</taxon>
        <taxon>Kitasatosporales</taxon>
        <taxon>Streptomycetaceae</taxon>
        <taxon>Streptomyces</taxon>
    </lineage>
</organism>
<feature type="binding site" evidence="5">
    <location>
        <position position="43"/>
    </location>
    <ligand>
        <name>S-adenosyl-L-methionine</name>
        <dbReference type="ChEBI" id="CHEBI:59789"/>
    </ligand>
</feature>
<name>A0ABW6MCX6_9ACTN</name>
<dbReference type="InterPro" id="IPR020596">
    <property type="entry name" value="rRNA_Ade_Mease_Trfase_CS"/>
</dbReference>
<dbReference type="NCBIfam" id="NF000499">
    <property type="entry name" value="Erm23S_rRNA_broad"/>
    <property type="match status" value="1"/>
</dbReference>
<keyword evidence="2 5" id="KW-0808">Transferase</keyword>
<dbReference type="Pfam" id="PF00398">
    <property type="entry name" value="RrnaAD"/>
    <property type="match status" value="1"/>
</dbReference>
<dbReference type="Gene3D" id="3.40.50.150">
    <property type="entry name" value="Vaccinia Virus protein VP39"/>
    <property type="match status" value="1"/>
</dbReference>
<dbReference type="NCBIfam" id="NF000337">
    <property type="entry name" value="erm_SHROVE"/>
    <property type="match status" value="1"/>
</dbReference>
<reference evidence="7 8" key="1">
    <citation type="submission" date="2024-10" db="EMBL/GenBank/DDBJ databases">
        <title>The Natural Products Discovery Center: Release of the First 8490 Sequenced Strains for Exploring Actinobacteria Biosynthetic Diversity.</title>
        <authorList>
            <person name="Kalkreuter E."/>
            <person name="Kautsar S.A."/>
            <person name="Yang D."/>
            <person name="Bader C.D."/>
            <person name="Teijaro C.N."/>
            <person name="Fluegel L."/>
            <person name="Davis C.M."/>
            <person name="Simpson J.R."/>
            <person name="Lauterbach L."/>
            <person name="Steele A.D."/>
            <person name="Gui C."/>
            <person name="Meng S."/>
            <person name="Li G."/>
            <person name="Viehrig K."/>
            <person name="Ye F."/>
            <person name="Su P."/>
            <person name="Kiefer A.F."/>
            <person name="Nichols A."/>
            <person name="Cepeda A.J."/>
            <person name="Yan W."/>
            <person name="Fan B."/>
            <person name="Jiang Y."/>
            <person name="Adhikari A."/>
            <person name="Zheng C.-J."/>
            <person name="Schuster L."/>
            <person name="Cowan T.M."/>
            <person name="Smanski M.J."/>
            <person name="Chevrette M.G."/>
            <person name="De Carvalho L.P.S."/>
            <person name="Shen B."/>
        </authorList>
    </citation>
    <scope>NUCLEOTIDE SEQUENCE [LARGE SCALE GENOMIC DNA]</scope>
    <source>
        <strain evidence="7 8">NPDC006488</strain>
    </source>
</reference>
<evidence type="ECO:0000259" key="6">
    <source>
        <dbReference type="SMART" id="SM00650"/>
    </source>
</evidence>
<dbReference type="InterPro" id="IPR001737">
    <property type="entry name" value="KsgA/Erm"/>
</dbReference>
<sequence length="259" mass="29397">MARPTHVSRALSQNFLADRATAEYVARLAVPHGRRIPLLLEVGAGKGALTAKLAPHCRELHAHEIDPLLVPKLRTRFATTPQVHVIAGDFMDTRPPRTPFSVAGNVPFSRTADIVDWCLRAPALTDATLLTQLEYARKRTGDYGSWTLLTVRSWPRYDWRLVGRVDRRRFSPVPRVDAGIVRIERRRTPLLEPTELRGWRHLVELGFSGVGGSLHASLRRAWPRRRVDAAFRAARLDPHVLVGEVLPDHWLRLHRELMS</sequence>
<proteinExistence type="inferred from homology"/>
<feature type="domain" description="Ribosomal RNA adenine methylase transferase N-terminal" evidence="6">
    <location>
        <begin position="21"/>
        <end position="187"/>
    </location>
</feature>
<dbReference type="PROSITE" id="PS01131">
    <property type="entry name" value="RRNA_A_DIMETH"/>
    <property type="match status" value="1"/>
</dbReference>
<comment type="similarity">
    <text evidence="5">Belongs to the class I-like SAM-binding methyltransferase superfamily. rRNA adenine N(6)-methyltransferase family.</text>
</comment>
<evidence type="ECO:0000256" key="2">
    <source>
        <dbReference type="ARBA" id="ARBA00022679"/>
    </source>
</evidence>
<dbReference type="Proteomes" id="UP001601303">
    <property type="component" value="Unassembled WGS sequence"/>
</dbReference>
<protein>
    <submittedName>
        <fullName evidence="7">ErmE/ErmH/ErmO/ErmR family 23S rRNA (Adenine(2058)-N(6))-methyltransferase</fullName>
    </submittedName>
</protein>
<evidence type="ECO:0000313" key="7">
    <source>
        <dbReference type="EMBL" id="MFE9603173.1"/>
    </source>
</evidence>
<dbReference type="Gene3D" id="1.10.8.100">
    <property type="entry name" value="Ribosomal RNA adenine dimethylase-like, domain 2"/>
    <property type="match status" value="1"/>
</dbReference>
<feature type="binding site" evidence="5">
    <location>
        <position position="105"/>
    </location>
    <ligand>
        <name>S-adenosyl-L-methionine</name>
        <dbReference type="ChEBI" id="CHEBI:59789"/>
    </ligand>
</feature>
<keyword evidence="4 5" id="KW-0694">RNA-binding</keyword>
<comment type="caution">
    <text evidence="7">The sequence shown here is derived from an EMBL/GenBank/DDBJ whole genome shotgun (WGS) entry which is preliminary data.</text>
</comment>
<feature type="binding site" evidence="5">
    <location>
        <position position="14"/>
    </location>
    <ligand>
        <name>S-adenosyl-L-methionine</name>
        <dbReference type="ChEBI" id="CHEBI:59789"/>
    </ligand>
</feature>